<dbReference type="Proteomes" id="UP001597546">
    <property type="component" value="Unassembled WGS sequence"/>
</dbReference>
<evidence type="ECO:0000313" key="2">
    <source>
        <dbReference type="Proteomes" id="UP001597546"/>
    </source>
</evidence>
<protein>
    <submittedName>
        <fullName evidence="1">DUF4288 domain-containing protein</fullName>
    </submittedName>
</protein>
<accession>A0ABW5TRG3</accession>
<sequence>MNYFVAKLVFQLQPNGAQSNQFDEQLRLIEAVNEQLALEMAYQIGLMSQEDINDKNNQKILWKFIAVTEIQHIGEISNGKEIHYKIIEPDESNEYLALVHEKANHLKTRKTIYQ</sequence>
<name>A0ABW5TRG3_9SPHI</name>
<dbReference type="Pfam" id="PF14119">
    <property type="entry name" value="DUF4288"/>
    <property type="match status" value="1"/>
</dbReference>
<dbReference type="RefSeq" id="WP_379040478.1">
    <property type="nucleotide sequence ID" value="NZ_JBHSKW010000005.1"/>
</dbReference>
<reference evidence="2" key="1">
    <citation type="journal article" date="2019" name="Int. J. Syst. Evol. Microbiol.">
        <title>The Global Catalogue of Microorganisms (GCM) 10K type strain sequencing project: providing services to taxonomists for standard genome sequencing and annotation.</title>
        <authorList>
            <consortium name="The Broad Institute Genomics Platform"/>
            <consortium name="The Broad Institute Genome Sequencing Center for Infectious Disease"/>
            <person name="Wu L."/>
            <person name="Ma J."/>
        </authorList>
    </citation>
    <scope>NUCLEOTIDE SEQUENCE [LARGE SCALE GENOMIC DNA]</scope>
    <source>
        <strain evidence="2">KCTC 42456</strain>
    </source>
</reference>
<evidence type="ECO:0000313" key="1">
    <source>
        <dbReference type="EMBL" id="MFD2730716.1"/>
    </source>
</evidence>
<dbReference type="InterPro" id="IPR025630">
    <property type="entry name" value="DUF4288"/>
</dbReference>
<proteinExistence type="predicted"/>
<keyword evidence="2" id="KW-1185">Reference proteome</keyword>
<dbReference type="EMBL" id="JBHULV010000008">
    <property type="protein sequence ID" value="MFD2730716.1"/>
    <property type="molecule type" value="Genomic_DNA"/>
</dbReference>
<comment type="caution">
    <text evidence="1">The sequence shown here is derived from an EMBL/GenBank/DDBJ whole genome shotgun (WGS) entry which is preliminary data.</text>
</comment>
<gene>
    <name evidence="1" type="ORF">ACFSSE_03295</name>
</gene>
<organism evidence="1 2">
    <name type="scientific">Pedobacter alpinus</name>
    <dbReference type="NCBI Taxonomy" id="1590643"/>
    <lineage>
        <taxon>Bacteria</taxon>
        <taxon>Pseudomonadati</taxon>
        <taxon>Bacteroidota</taxon>
        <taxon>Sphingobacteriia</taxon>
        <taxon>Sphingobacteriales</taxon>
        <taxon>Sphingobacteriaceae</taxon>
        <taxon>Pedobacter</taxon>
    </lineage>
</organism>